<gene>
    <name evidence="12" type="ORF">HCU67_00145</name>
</gene>
<keyword evidence="7 11" id="KW-0274">FAD</keyword>
<dbReference type="PANTHER" id="PTHR30040">
    <property type="entry name" value="THIAMINE BIOSYNTHESIS LIPOPROTEIN APBE"/>
    <property type="match status" value="1"/>
</dbReference>
<name>A0ABX1GK92_9FLAO</name>
<comment type="caution">
    <text evidence="12">The sequence shown here is derived from an EMBL/GenBank/DDBJ whole genome shotgun (WGS) entry which is preliminary data.</text>
</comment>
<evidence type="ECO:0000313" key="12">
    <source>
        <dbReference type="EMBL" id="NKI30335.1"/>
    </source>
</evidence>
<keyword evidence="4 11" id="KW-0285">Flavoprotein</keyword>
<evidence type="ECO:0000256" key="5">
    <source>
        <dbReference type="ARBA" id="ARBA00022679"/>
    </source>
</evidence>
<sequence length="337" mass="37004">MKKACFVILLSFLLCCKTEKPLEKNIAVGEAMGTTYAITYFAKGQVDLQNEIESVFAEVYQSMSTYIPNSDISRINSGDSTIVVDDMFKKVFEVSKKVHKASNGYFDPTVGVLVNAWGFGPGESIILDSTKVDSLLQFVGFDKVSLTKKGRIKKLNPAIEFDFNAVAKGYSIDLLGNLLDERGYKNYLVEVGGEILTKGTNVLSGKRWTVGIDNPTDLSYRGSAAVVSLENKALASSGNYRKFRIDERTGEKYVHSVDPKTGYTKNSNVLATTVLAKDCASADAFATAFMVMELEDTKAYLKSDKDVDAFIIFIGDDGTTQSYMTPGFENSLVRMGF</sequence>
<dbReference type="Pfam" id="PF02424">
    <property type="entry name" value="ApbE"/>
    <property type="match status" value="1"/>
</dbReference>
<proteinExistence type="inferred from homology"/>
<dbReference type="EC" id="2.7.1.180" evidence="2 11"/>
<evidence type="ECO:0000256" key="4">
    <source>
        <dbReference type="ARBA" id="ARBA00022630"/>
    </source>
</evidence>
<comment type="cofactor">
    <cofactor evidence="1">
        <name>Mg(2+)</name>
        <dbReference type="ChEBI" id="CHEBI:18420"/>
    </cofactor>
</comment>
<dbReference type="PANTHER" id="PTHR30040:SF2">
    <property type="entry name" value="FAD:PROTEIN FMN TRANSFERASE"/>
    <property type="match status" value="1"/>
</dbReference>
<evidence type="ECO:0000256" key="11">
    <source>
        <dbReference type="PIRNR" id="PIRNR006268"/>
    </source>
</evidence>
<dbReference type="SUPFAM" id="SSF143631">
    <property type="entry name" value="ApbE-like"/>
    <property type="match status" value="1"/>
</dbReference>
<dbReference type="GO" id="GO:0016740">
    <property type="term" value="F:transferase activity"/>
    <property type="evidence" value="ECO:0007669"/>
    <property type="project" value="UniProtKB-KW"/>
</dbReference>
<evidence type="ECO:0000256" key="1">
    <source>
        <dbReference type="ARBA" id="ARBA00001946"/>
    </source>
</evidence>
<evidence type="ECO:0000256" key="10">
    <source>
        <dbReference type="ARBA" id="ARBA00048540"/>
    </source>
</evidence>
<evidence type="ECO:0000256" key="2">
    <source>
        <dbReference type="ARBA" id="ARBA00011955"/>
    </source>
</evidence>
<comment type="similarity">
    <text evidence="11">Belongs to the ApbE family.</text>
</comment>
<keyword evidence="6 11" id="KW-0479">Metal-binding</keyword>
<dbReference type="EMBL" id="JAAWWL010000001">
    <property type="protein sequence ID" value="NKI30335.1"/>
    <property type="molecule type" value="Genomic_DNA"/>
</dbReference>
<dbReference type="RefSeq" id="WP_168550591.1">
    <property type="nucleotide sequence ID" value="NZ_JAAWWL010000001.1"/>
</dbReference>
<evidence type="ECO:0000313" key="13">
    <source>
        <dbReference type="Proteomes" id="UP000718451"/>
    </source>
</evidence>
<accession>A0ABX1GK92</accession>
<dbReference type="Proteomes" id="UP000718451">
    <property type="component" value="Unassembled WGS sequence"/>
</dbReference>
<evidence type="ECO:0000256" key="6">
    <source>
        <dbReference type="ARBA" id="ARBA00022723"/>
    </source>
</evidence>
<reference evidence="12 13" key="1">
    <citation type="submission" date="2020-04" db="EMBL/GenBank/DDBJ databases">
        <authorList>
            <person name="Yoon J."/>
        </authorList>
    </citation>
    <scope>NUCLEOTIDE SEQUENCE [LARGE SCALE GENOMIC DNA]</scope>
    <source>
        <strain evidence="12 13">DJ-13</strain>
    </source>
</reference>
<dbReference type="InterPro" id="IPR024932">
    <property type="entry name" value="ApbE"/>
</dbReference>
<evidence type="ECO:0000256" key="7">
    <source>
        <dbReference type="ARBA" id="ARBA00022827"/>
    </source>
</evidence>
<keyword evidence="8 11" id="KW-0460">Magnesium</keyword>
<keyword evidence="13" id="KW-1185">Reference proteome</keyword>
<evidence type="ECO:0000256" key="3">
    <source>
        <dbReference type="ARBA" id="ARBA00016337"/>
    </source>
</evidence>
<evidence type="ECO:0000256" key="9">
    <source>
        <dbReference type="ARBA" id="ARBA00031306"/>
    </source>
</evidence>
<organism evidence="12 13">
    <name type="scientific">Croceivirga thetidis</name>
    <dbReference type="NCBI Taxonomy" id="2721623"/>
    <lineage>
        <taxon>Bacteria</taxon>
        <taxon>Pseudomonadati</taxon>
        <taxon>Bacteroidota</taxon>
        <taxon>Flavobacteriia</taxon>
        <taxon>Flavobacteriales</taxon>
        <taxon>Flavobacteriaceae</taxon>
        <taxon>Croceivirga</taxon>
    </lineage>
</organism>
<dbReference type="PIRSF" id="PIRSF006268">
    <property type="entry name" value="ApbE"/>
    <property type="match status" value="1"/>
</dbReference>
<keyword evidence="5 11" id="KW-0808">Transferase</keyword>
<dbReference type="InterPro" id="IPR003374">
    <property type="entry name" value="ApbE-like_sf"/>
</dbReference>
<evidence type="ECO:0000256" key="8">
    <source>
        <dbReference type="ARBA" id="ARBA00022842"/>
    </source>
</evidence>
<comment type="catalytic activity">
    <reaction evidence="10 11">
        <text>L-threonyl-[protein] + FAD = FMN-L-threonyl-[protein] + AMP + H(+)</text>
        <dbReference type="Rhea" id="RHEA:36847"/>
        <dbReference type="Rhea" id="RHEA-COMP:11060"/>
        <dbReference type="Rhea" id="RHEA-COMP:11061"/>
        <dbReference type="ChEBI" id="CHEBI:15378"/>
        <dbReference type="ChEBI" id="CHEBI:30013"/>
        <dbReference type="ChEBI" id="CHEBI:57692"/>
        <dbReference type="ChEBI" id="CHEBI:74257"/>
        <dbReference type="ChEBI" id="CHEBI:456215"/>
        <dbReference type="EC" id="2.7.1.180"/>
    </reaction>
</comment>
<dbReference type="Gene3D" id="3.10.520.10">
    <property type="entry name" value="ApbE-like domains"/>
    <property type="match status" value="1"/>
</dbReference>
<protein>
    <recommendedName>
        <fullName evidence="3 11">FAD:protein FMN transferase</fullName>
        <ecNumber evidence="2 11">2.7.1.180</ecNumber>
    </recommendedName>
    <alternativeName>
        <fullName evidence="9 11">Flavin transferase</fullName>
    </alternativeName>
</protein>